<protein>
    <submittedName>
        <fullName evidence="2">Unannotated protein</fullName>
    </submittedName>
</protein>
<sequence>MTRSRAAFAAVTLAVTAAALPALNPAAGVTGPVIAGYQAGPTQFIEWVDVSGINASLLTSIGFTVAAKPGATAKASSATYSKAYLLARGYLNSGAGTAHFPVVGLYQKYTNSVSIRIVEGTAVKTLTTTVTTPAYGDTRYVSPRVVVARNPRVPLDYSYMMMKNWSSPNAPVIVDVDGEVRWVGHGQNGPTPTSTFQRNGIFYGFGTSLFRMELDGTNTFIKDYATSDHVSNIGHHNYDLGKSGILLEVDADGHQEDRIIEVDFTGTVIKTFDFATIISDAMVAGGDNPSGIVVLSSDWFHNDAATYWKANDTLVVSSREIGVFGINYSTSKIKWILGDRSKLWYTFPSLRKFALTLPVGAIAPTGQHAVSITAQGEVMMFDNGTQSGNYPGSTMPGPSRSYGAPRRYAIDEKKMTASLAWSYEHGRKVYSPICSSIYQDGKSYLIDYASEGWGTSIRLMGLGAGDVTAFEYLYPGDWSNGWNTQPVHLEAMNFA</sequence>
<dbReference type="Pfam" id="PF17425">
    <property type="entry name" value="Arylsulfotran_N"/>
    <property type="match status" value="1"/>
</dbReference>
<name>A0A6J7JDG6_9ZZZZ</name>
<accession>A0A6J7JDG6</accession>
<reference evidence="2" key="1">
    <citation type="submission" date="2020-05" db="EMBL/GenBank/DDBJ databases">
        <authorList>
            <person name="Chiriac C."/>
            <person name="Salcher M."/>
            <person name="Ghai R."/>
            <person name="Kavagutti S V."/>
        </authorList>
    </citation>
    <scope>NUCLEOTIDE SEQUENCE</scope>
</reference>
<evidence type="ECO:0000313" key="2">
    <source>
        <dbReference type="EMBL" id="CAB4940362.1"/>
    </source>
</evidence>
<organism evidence="2">
    <name type="scientific">freshwater metagenome</name>
    <dbReference type="NCBI Taxonomy" id="449393"/>
    <lineage>
        <taxon>unclassified sequences</taxon>
        <taxon>metagenomes</taxon>
        <taxon>ecological metagenomes</taxon>
    </lineage>
</organism>
<gene>
    <name evidence="2" type="ORF">UFOPK3773_00817</name>
</gene>
<dbReference type="GO" id="GO:0004062">
    <property type="term" value="F:aryl sulfotransferase activity"/>
    <property type="evidence" value="ECO:0007669"/>
    <property type="project" value="InterPro"/>
</dbReference>
<dbReference type="InterPro" id="IPR035391">
    <property type="entry name" value="Arylsulfotran_N"/>
</dbReference>
<proteinExistence type="predicted"/>
<dbReference type="PANTHER" id="PTHR35340:SF5">
    <property type="entry name" value="ASST-DOMAIN-CONTAINING PROTEIN"/>
    <property type="match status" value="1"/>
</dbReference>
<dbReference type="AlphaFoldDB" id="A0A6J7JDG6"/>
<dbReference type="InterPro" id="IPR053143">
    <property type="entry name" value="Arylsulfate_ST"/>
</dbReference>
<feature type="domain" description="Arylsulfotransferase N-terminal" evidence="1">
    <location>
        <begin position="58"/>
        <end position="132"/>
    </location>
</feature>
<dbReference type="Pfam" id="PF05935">
    <property type="entry name" value="Arylsulfotrans"/>
    <property type="match status" value="1"/>
</dbReference>
<dbReference type="PANTHER" id="PTHR35340">
    <property type="entry name" value="PQQ ENZYME REPEAT PROTEIN-RELATED"/>
    <property type="match status" value="1"/>
</dbReference>
<dbReference type="EMBL" id="CAFBNF010000070">
    <property type="protein sequence ID" value="CAB4940362.1"/>
    <property type="molecule type" value="Genomic_DNA"/>
</dbReference>
<dbReference type="InterPro" id="IPR010262">
    <property type="entry name" value="Arylsulfotransferase_bact"/>
</dbReference>
<evidence type="ECO:0000259" key="1">
    <source>
        <dbReference type="Pfam" id="PF17425"/>
    </source>
</evidence>